<dbReference type="InterPro" id="IPR050696">
    <property type="entry name" value="FtsA/MreB"/>
</dbReference>
<dbReference type="NCBIfam" id="TIGR01174">
    <property type="entry name" value="ftsA"/>
    <property type="match status" value="1"/>
</dbReference>
<keyword evidence="1 5" id="KW-1003">Cell membrane</keyword>
<keyword evidence="3 5" id="KW-0472">Membrane</keyword>
<comment type="function">
    <text evidence="5 6">Cell division protein that is involved in the assembly of the Z ring. May serve as a membrane anchor for the Z ring.</text>
</comment>
<dbReference type="SMART" id="SM00842">
    <property type="entry name" value="FtsA"/>
    <property type="match status" value="1"/>
</dbReference>
<dbReference type="PANTHER" id="PTHR32432">
    <property type="entry name" value="CELL DIVISION PROTEIN FTSA-RELATED"/>
    <property type="match status" value="1"/>
</dbReference>
<organism evidence="8 9">
    <name type="scientific">Candidatus Magasanikbacteria bacterium RIFOXYA2_FULL_44_8</name>
    <dbReference type="NCBI Taxonomy" id="1798696"/>
    <lineage>
        <taxon>Bacteria</taxon>
        <taxon>Candidatus Magasanikiibacteriota</taxon>
    </lineage>
</organism>
<dbReference type="CDD" id="cd24048">
    <property type="entry name" value="ASKHA_NBD_FtsA"/>
    <property type="match status" value="1"/>
</dbReference>
<evidence type="ECO:0000256" key="1">
    <source>
        <dbReference type="ARBA" id="ARBA00022475"/>
    </source>
</evidence>
<feature type="domain" description="SHS2" evidence="7">
    <location>
        <begin position="9"/>
        <end position="201"/>
    </location>
</feature>
<dbReference type="Pfam" id="PF02491">
    <property type="entry name" value="SHS2_FTSA"/>
    <property type="match status" value="1"/>
</dbReference>
<dbReference type="InterPro" id="IPR003494">
    <property type="entry name" value="SHS2_FtsA"/>
</dbReference>
<dbReference type="Gene3D" id="3.30.1490.110">
    <property type="match status" value="1"/>
</dbReference>
<evidence type="ECO:0000313" key="9">
    <source>
        <dbReference type="Proteomes" id="UP000177803"/>
    </source>
</evidence>
<dbReference type="GO" id="GO:0043093">
    <property type="term" value="P:FtsZ-dependent cytokinesis"/>
    <property type="evidence" value="ECO:0007669"/>
    <property type="project" value="UniProtKB-UniRule"/>
</dbReference>
<dbReference type="GO" id="GO:0032153">
    <property type="term" value="C:cell division site"/>
    <property type="evidence" value="ECO:0007669"/>
    <property type="project" value="UniProtKB-UniRule"/>
</dbReference>
<dbReference type="Pfam" id="PF14450">
    <property type="entry name" value="FtsA"/>
    <property type="match status" value="1"/>
</dbReference>
<dbReference type="Proteomes" id="UP000177803">
    <property type="component" value="Unassembled WGS sequence"/>
</dbReference>
<keyword evidence="2 5" id="KW-0132">Cell division</keyword>
<name>A0A1F6NJV6_9BACT</name>
<comment type="subcellular location">
    <subcellularLocation>
        <location evidence="5">Cell membrane</location>
        <topology evidence="5">Peripheral membrane protein</topology>
        <orientation evidence="5">Cytoplasmic side</orientation>
    </subcellularLocation>
    <text evidence="5">Localizes to the Z ring in an FtsZ-dependent manner. Targeted to the membrane through a conserved C-terminal amphipathic helix.</text>
</comment>
<comment type="subunit">
    <text evidence="5">Self-interacts. Interacts with FtsZ.</text>
</comment>
<dbReference type="GO" id="GO:0009898">
    <property type="term" value="C:cytoplasmic side of plasma membrane"/>
    <property type="evidence" value="ECO:0007669"/>
    <property type="project" value="UniProtKB-UniRule"/>
</dbReference>
<evidence type="ECO:0000256" key="5">
    <source>
        <dbReference type="HAMAP-Rule" id="MF_02033"/>
    </source>
</evidence>
<dbReference type="InterPro" id="IPR020823">
    <property type="entry name" value="Cell_div_FtsA"/>
</dbReference>
<accession>A0A1F6NJV6</accession>
<evidence type="ECO:0000256" key="3">
    <source>
        <dbReference type="ARBA" id="ARBA00023136"/>
    </source>
</evidence>
<sequence length="424" mass="45218">MKKPTHNLITGLDIGTHFVRMAVGQIHETGNGQVELQLLGAAEVVSEGVNKGVVSSIEDVVSSVSACLERAERMVGVPIDRVWVGVSDPNIITQANKGVIVVSKANNEITEEDAARAIETARSIATPLNYEVLHVLPRGFAVDGQLGIKDPVGMTGIRLEVDTNIILGSTAQIKNLTKAIYRTGLEIDDLVLSILASAEAVLTARQKDLGVAVVNLGGSTTSMVVFEEGDILRIVTIPIGSEHITNDIAIGLRTSVDIAEKVKLEYGDCVVDGISKTETIDLFNLGSAEHEMIKKRYVSEIIEARVEEIMKKIDNELIKIQRSGLLPAGVVFIGAGSKLSGITEIAKKYLRLPASLGYSLNFASVTEKVNDIGFSTAIGLVRWGSNMAGSVRSGGRGEGRMMAGIKKAGAVQGMLRGWLKTLIP</sequence>
<dbReference type="InterPro" id="IPR043129">
    <property type="entry name" value="ATPase_NBD"/>
</dbReference>
<comment type="similarity">
    <text evidence="5 6">Belongs to the FtsA/MreB family.</text>
</comment>
<keyword evidence="4 5" id="KW-0131">Cell cycle</keyword>
<evidence type="ECO:0000256" key="2">
    <source>
        <dbReference type="ARBA" id="ARBA00022618"/>
    </source>
</evidence>
<evidence type="ECO:0000259" key="7">
    <source>
        <dbReference type="SMART" id="SM00842"/>
    </source>
</evidence>
<proteinExistence type="inferred from homology"/>
<evidence type="ECO:0000256" key="4">
    <source>
        <dbReference type="ARBA" id="ARBA00023306"/>
    </source>
</evidence>
<dbReference type="SUPFAM" id="SSF53067">
    <property type="entry name" value="Actin-like ATPase domain"/>
    <property type="match status" value="2"/>
</dbReference>
<dbReference type="AlphaFoldDB" id="A0A1F6NJV6"/>
<comment type="caution">
    <text evidence="8">The sequence shown here is derived from an EMBL/GenBank/DDBJ whole genome shotgun (WGS) entry which is preliminary data.</text>
</comment>
<dbReference type="PIRSF" id="PIRSF003101">
    <property type="entry name" value="FtsA"/>
    <property type="match status" value="1"/>
</dbReference>
<evidence type="ECO:0000256" key="6">
    <source>
        <dbReference type="PIRNR" id="PIRNR003101"/>
    </source>
</evidence>
<reference evidence="8 9" key="1">
    <citation type="journal article" date="2016" name="Nat. Commun.">
        <title>Thousands of microbial genomes shed light on interconnected biogeochemical processes in an aquifer system.</title>
        <authorList>
            <person name="Anantharaman K."/>
            <person name="Brown C.T."/>
            <person name="Hug L.A."/>
            <person name="Sharon I."/>
            <person name="Castelle C.J."/>
            <person name="Probst A.J."/>
            <person name="Thomas B.C."/>
            <person name="Singh A."/>
            <person name="Wilkins M.J."/>
            <person name="Karaoz U."/>
            <person name="Brodie E.L."/>
            <person name="Williams K.H."/>
            <person name="Hubbard S.S."/>
            <person name="Banfield J.F."/>
        </authorList>
    </citation>
    <scope>NUCLEOTIDE SEQUENCE [LARGE SCALE GENOMIC DNA]</scope>
</reference>
<dbReference type="PANTHER" id="PTHR32432:SF4">
    <property type="entry name" value="CELL DIVISION PROTEIN FTSA"/>
    <property type="match status" value="1"/>
</dbReference>
<dbReference type="EMBL" id="MFQR01000027">
    <property type="protein sequence ID" value="OGH84346.1"/>
    <property type="molecule type" value="Genomic_DNA"/>
</dbReference>
<dbReference type="Gene3D" id="3.30.420.40">
    <property type="match status" value="2"/>
</dbReference>
<protein>
    <recommendedName>
        <fullName evidence="5 6">Cell division protein FtsA</fullName>
    </recommendedName>
</protein>
<evidence type="ECO:0000313" key="8">
    <source>
        <dbReference type="EMBL" id="OGH84346.1"/>
    </source>
</evidence>
<dbReference type="HAMAP" id="MF_02033">
    <property type="entry name" value="FtsA"/>
    <property type="match status" value="1"/>
</dbReference>
<gene>
    <name evidence="5" type="primary">ftsA</name>
    <name evidence="8" type="ORF">A2261_02870</name>
</gene>